<accession>A0A2S9S7X7</accession>
<comment type="caution">
    <text evidence="1">The sequence shown here is derived from an EMBL/GenBank/DDBJ whole genome shotgun (WGS) entry which is preliminary data.</text>
</comment>
<protein>
    <submittedName>
        <fullName evidence="1">Uncharacterized protein</fullName>
    </submittedName>
</protein>
<proteinExistence type="predicted"/>
<dbReference type="RefSeq" id="WP_032823807.1">
    <property type="nucleotide sequence ID" value="NZ_AP018764.1"/>
</dbReference>
<gene>
    <name evidence="1" type="ORF">CH627_04910</name>
</gene>
<evidence type="ECO:0000313" key="1">
    <source>
        <dbReference type="EMBL" id="RFN63596.1"/>
    </source>
</evidence>
<dbReference type="EMBL" id="QVJI01000006">
    <property type="protein sequence ID" value="RFN63596.1"/>
    <property type="molecule type" value="Genomic_DNA"/>
</dbReference>
<dbReference type="AlphaFoldDB" id="A0A2S9S7X7"/>
<name>A0A2S9S7X7_HAEIF</name>
<organism evidence="1">
    <name type="scientific">Haemophilus influenzae</name>
    <dbReference type="NCBI Taxonomy" id="727"/>
    <lineage>
        <taxon>Bacteria</taxon>
        <taxon>Pseudomonadati</taxon>
        <taxon>Pseudomonadota</taxon>
        <taxon>Gammaproteobacteria</taxon>
        <taxon>Pasteurellales</taxon>
        <taxon>Pasteurellaceae</taxon>
        <taxon>Haemophilus</taxon>
    </lineage>
</organism>
<reference evidence="1" key="1">
    <citation type="submission" date="2018-08" db="EMBL/GenBank/DDBJ databases">
        <title>Antagonistic pleiotropy in the bifunctional surface protein FadL/P1 during adaptation of Haemophilus influenzae to chronic lung infection associated with COPD.</title>
        <authorList>
            <person name="Moleres J."/>
            <person name="Ehrlich R."/>
        </authorList>
    </citation>
    <scope>NUCLEOTIDE SEQUENCE [LARGE SCALE GENOMIC DNA]</scope>
    <source>
        <strain evidence="1">P668-6062</strain>
    </source>
</reference>
<sequence length="115" mass="12772">MKTRLKLGVLYNGTLHHDMLVKILTVGGECQALEVISDLGLSDKETLSHAEQMLVDLAYLAQQVEFDGIPREAVTPAFLLDNLATDDYVLINNEINQLRKKRMGVSESQETANEA</sequence>